<dbReference type="PROSITE" id="PS51585">
    <property type="entry name" value="SAM_MT_TPMT"/>
    <property type="match status" value="1"/>
</dbReference>
<organism evidence="4 5">
    <name type="scientific">Bugula neritina</name>
    <name type="common">Brown bryozoan</name>
    <name type="synonym">Sertularia neritina</name>
    <dbReference type="NCBI Taxonomy" id="10212"/>
    <lineage>
        <taxon>Eukaryota</taxon>
        <taxon>Metazoa</taxon>
        <taxon>Spiralia</taxon>
        <taxon>Lophotrochozoa</taxon>
        <taxon>Bryozoa</taxon>
        <taxon>Gymnolaemata</taxon>
        <taxon>Cheilostomatida</taxon>
        <taxon>Flustrina</taxon>
        <taxon>Buguloidea</taxon>
        <taxon>Bugulidae</taxon>
        <taxon>Bugula</taxon>
    </lineage>
</organism>
<evidence type="ECO:0000256" key="1">
    <source>
        <dbReference type="ARBA" id="ARBA00022603"/>
    </source>
</evidence>
<dbReference type="AlphaFoldDB" id="A0A7J7JAE8"/>
<dbReference type="PANTHER" id="PTHR10259">
    <property type="entry name" value="THIOPURINE S-METHYLTRANSFERASE"/>
    <property type="match status" value="1"/>
</dbReference>
<reference evidence="4" key="1">
    <citation type="submission" date="2020-06" db="EMBL/GenBank/DDBJ databases">
        <title>Draft genome of Bugula neritina, a colonial animal packing powerful symbionts and potential medicines.</title>
        <authorList>
            <person name="Rayko M."/>
        </authorList>
    </citation>
    <scope>NUCLEOTIDE SEQUENCE [LARGE SCALE GENOMIC DNA]</scope>
    <source>
        <strain evidence="4">Kwan_BN1</strain>
    </source>
</reference>
<proteinExistence type="predicted"/>
<dbReference type="Gene3D" id="3.40.50.150">
    <property type="entry name" value="Vaccinia Virus protein VP39"/>
    <property type="match status" value="1"/>
</dbReference>
<name>A0A7J7JAE8_BUGNE</name>
<dbReference type="InterPro" id="IPR008854">
    <property type="entry name" value="TPMT"/>
</dbReference>
<gene>
    <name evidence="4" type="ORF">EB796_018479</name>
</gene>
<dbReference type="GO" id="GO:0032259">
    <property type="term" value="P:methylation"/>
    <property type="evidence" value="ECO:0007669"/>
    <property type="project" value="UniProtKB-KW"/>
</dbReference>
<dbReference type="OrthoDB" id="276151at2759"/>
<keyword evidence="3" id="KW-0949">S-adenosyl-L-methionine</keyword>
<dbReference type="SUPFAM" id="SSF53335">
    <property type="entry name" value="S-adenosyl-L-methionine-dependent methyltransferases"/>
    <property type="match status" value="1"/>
</dbReference>
<dbReference type="Pfam" id="PF05724">
    <property type="entry name" value="TPMT"/>
    <property type="match status" value="1"/>
</dbReference>
<evidence type="ECO:0000256" key="3">
    <source>
        <dbReference type="ARBA" id="ARBA00022691"/>
    </source>
</evidence>
<sequence>MIGNRGGTEGNTKWHEPNGNEMLWRHFDKIIKETFPTKSANELKVLIPLCGKAHDIYYFYQRGLTVVGVEYAAQPIKEFFEENNLEAKQPNEIGVFTETTDSRLCIGQGDLFTFTGEPGHCRSLPVEKYDIIWDRGSFEALNLEDRPRYSKFISSLLSSDGVHLITVPEYSLEEYVGTPRVATKDDLVSVFDKMNVEYIDSRDGLAEGAYDSEKWKSRGLTSIFMKMYKMTHK</sequence>
<dbReference type="EMBL" id="VXIV02002745">
    <property type="protein sequence ID" value="KAF6023210.1"/>
    <property type="molecule type" value="Genomic_DNA"/>
</dbReference>
<comment type="caution">
    <text evidence="4">The sequence shown here is derived from an EMBL/GenBank/DDBJ whole genome shotgun (WGS) entry which is preliminary data.</text>
</comment>
<keyword evidence="5" id="KW-1185">Reference proteome</keyword>
<keyword evidence="1" id="KW-0489">Methyltransferase</keyword>
<dbReference type="Proteomes" id="UP000593567">
    <property type="component" value="Unassembled WGS sequence"/>
</dbReference>
<evidence type="ECO:0000256" key="2">
    <source>
        <dbReference type="ARBA" id="ARBA00022679"/>
    </source>
</evidence>
<keyword evidence="2" id="KW-0808">Transferase</keyword>
<dbReference type="InterPro" id="IPR029063">
    <property type="entry name" value="SAM-dependent_MTases_sf"/>
</dbReference>
<dbReference type="PANTHER" id="PTHR10259:SF11">
    <property type="entry name" value="THIOPURINE S-METHYLTRANSFERASE"/>
    <property type="match status" value="1"/>
</dbReference>
<evidence type="ECO:0000313" key="4">
    <source>
        <dbReference type="EMBL" id="KAF6023210.1"/>
    </source>
</evidence>
<dbReference type="GO" id="GO:0008119">
    <property type="term" value="F:thiopurine S-methyltransferase activity"/>
    <property type="evidence" value="ECO:0007669"/>
    <property type="project" value="TreeGrafter"/>
</dbReference>
<evidence type="ECO:0000313" key="5">
    <source>
        <dbReference type="Proteomes" id="UP000593567"/>
    </source>
</evidence>
<accession>A0A7J7JAE8</accession>
<protein>
    <submittedName>
        <fullName evidence="4">TPMT</fullName>
    </submittedName>
</protein>